<evidence type="ECO:0000256" key="1">
    <source>
        <dbReference type="SAM" id="Coils"/>
    </source>
</evidence>
<organism evidence="2 3">
    <name type="scientific">Succinivibrio dextrinosolvens</name>
    <dbReference type="NCBI Taxonomy" id="83771"/>
    <lineage>
        <taxon>Bacteria</taxon>
        <taxon>Pseudomonadati</taxon>
        <taxon>Pseudomonadota</taxon>
        <taxon>Gammaproteobacteria</taxon>
        <taxon>Aeromonadales</taxon>
        <taxon>Succinivibrionaceae</taxon>
        <taxon>Succinivibrio</taxon>
    </lineage>
</organism>
<dbReference type="EMBL" id="FOSF01000048">
    <property type="protein sequence ID" value="SFK27886.1"/>
    <property type="molecule type" value="Genomic_DNA"/>
</dbReference>
<proteinExistence type="predicted"/>
<sequence>MEAKTTFKQRIIDCLSDAGCSREVCKSCAECYEKEELGKMLSQIKCERKNLREKLAKVQFELDTLDFLIRKVEQRNK</sequence>
<protein>
    <submittedName>
        <fullName evidence="2">Uncharacterized protein</fullName>
    </submittedName>
</protein>
<evidence type="ECO:0000313" key="2">
    <source>
        <dbReference type="EMBL" id="SFK27886.1"/>
    </source>
</evidence>
<keyword evidence="1" id="KW-0175">Coiled coil</keyword>
<reference evidence="2 3" key="1">
    <citation type="submission" date="2016-10" db="EMBL/GenBank/DDBJ databases">
        <authorList>
            <person name="Varghese N."/>
            <person name="Submissions S."/>
        </authorList>
    </citation>
    <scope>NUCLEOTIDE SEQUENCE [LARGE SCALE GENOMIC DNA]</scope>
    <source>
        <strain evidence="2 3">22B</strain>
    </source>
</reference>
<keyword evidence="3" id="KW-1185">Reference proteome</keyword>
<dbReference type="OrthoDB" id="7064551at2"/>
<feature type="coiled-coil region" evidence="1">
    <location>
        <begin position="34"/>
        <end position="61"/>
    </location>
</feature>
<dbReference type="RefSeq" id="WP_074841239.1">
    <property type="nucleotide sequence ID" value="NZ_CP047056.1"/>
</dbReference>
<accession>A0A662ZB16</accession>
<gene>
    <name evidence="2" type="ORF">SAMN04487865_10482</name>
</gene>
<dbReference type="AlphaFoldDB" id="A0A662ZB16"/>
<dbReference type="Proteomes" id="UP000243374">
    <property type="component" value="Unassembled WGS sequence"/>
</dbReference>
<evidence type="ECO:0000313" key="3">
    <source>
        <dbReference type="Proteomes" id="UP000243374"/>
    </source>
</evidence>
<name>A0A662ZB16_9GAMM</name>